<reference evidence="2" key="1">
    <citation type="submission" date="2021-06" db="EMBL/GenBank/DDBJ databases">
        <authorList>
            <person name="Kallberg Y."/>
            <person name="Tangrot J."/>
            <person name="Rosling A."/>
        </authorList>
    </citation>
    <scope>NUCLEOTIDE SEQUENCE</scope>
    <source>
        <strain evidence="2">MA453B</strain>
    </source>
</reference>
<gene>
    <name evidence="2" type="ORF">DERYTH_LOCUS28614</name>
</gene>
<accession>A0A9N9PKC4</accession>
<feature type="non-terminal residue" evidence="2">
    <location>
        <position position="1"/>
    </location>
</feature>
<protein>
    <submittedName>
        <fullName evidence="2">19688_t:CDS:1</fullName>
    </submittedName>
</protein>
<proteinExistence type="predicted"/>
<comment type="caution">
    <text evidence="2">The sequence shown here is derived from an EMBL/GenBank/DDBJ whole genome shotgun (WGS) entry which is preliminary data.</text>
</comment>
<sequence>TLTIPAGLSARGLELTIYGHMSCLVAPVTSIIRAISKEMLWRFAITTYSTRD</sequence>
<feature type="non-terminal residue" evidence="2">
    <location>
        <position position="52"/>
    </location>
</feature>
<keyword evidence="3" id="KW-1185">Reference proteome</keyword>
<keyword evidence="1" id="KW-1133">Transmembrane helix</keyword>
<dbReference type="AlphaFoldDB" id="A0A9N9PKC4"/>
<name>A0A9N9PKC4_9GLOM</name>
<keyword evidence="1" id="KW-0472">Membrane</keyword>
<dbReference type="Proteomes" id="UP000789405">
    <property type="component" value="Unassembled WGS sequence"/>
</dbReference>
<dbReference type="EMBL" id="CAJVPY010072519">
    <property type="protein sequence ID" value="CAG8829079.1"/>
    <property type="molecule type" value="Genomic_DNA"/>
</dbReference>
<organism evidence="2 3">
    <name type="scientific">Dentiscutata erythropus</name>
    <dbReference type="NCBI Taxonomy" id="1348616"/>
    <lineage>
        <taxon>Eukaryota</taxon>
        <taxon>Fungi</taxon>
        <taxon>Fungi incertae sedis</taxon>
        <taxon>Mucoromycota</taxon>
        <taxon>Glomeromycotina</taxon>
        <taxon>Glomeromycetes</taxon>
        <taxon>Diversisporales</taxon>
        <taxon>Gigasporaceae</taxon>
        <taxon>Dentiscutata</taxon>
    </lineage>
</organism>
<evidence type="ECO:0000256" key="1">
    <source>
        <dbReference type="SAM" id="Phobius"/>
    </source>
</evidence>
<keyword evidence="1" id="KW-0812">Transmembrane</keyword>
<evidence type="ECO:0000313" key="3">
    <source>
        <dbReference type="Proteomes" id="UP000789405"/>
    </source>
</evidence>
<feature type="transmembrane region" description="Helical" evidence="1">
    <location>
        <begin position="17"/>
        <end position="35"/>
    </location>
</feature>
<evidence type="ECO:0000313" key="2">
    <source>
        <dbReference type="EMBL" id="CAG8829079.1"/>
    </source>
</evidence>